<feature type="region of interest" description="Disordered" evidence="4">
    <location>
        <begin position="240"/>
        <end position="260"/>
    </location>
</feature>
<dbReference type="PANTHER" id="PTHR30231">
    <property type="entry name" value="DNA POLYMERASE III SUBUNIT EPSILON"/>
    <property type="match status" value="1"/>
</dbReference>
<dbReference type="InterPro" id="IPR036397">
    <property type="entry name" value="RNaseH_sf"/>
</dbReference>
<dbReference type="NCBIfam" id="NF005927">
    <property type="entry name" value="PRK07942.1"/>
    <property type="match status" value="1"/>
</dbReference>
<dbReference type="GO" id="GO:0004527">
    <property type="term" value="F:exonuclease activity"/>
    <property type="evidence" value="ECO:0007669"/>
    <property type="project" value="UniProtKB-KW"/>
</dbReference>
<dbReference type="InterPro" id="IPR012337">
    <property type="entry name" value="RNaseH-like_sf"/>
</dbReference>
<evidence type="ECO:0000313" key="6">
    <source>
        <dbReference type="EMBL" id="MFI9102635.1"/>
    </source>
</evidence>
<dbReference type="InterPro" id="IPR013520">
    <property type="entry name" value="Ribonucl_H"/>
</dbReference>
<dbReference type="CDD" id="cd06127">
    <property type="entry name" value="DEDDh"/>
    <property type="match status" value="1"/>
</dbReference>
<dbReference type="SUPFAM" id="SSF53098">
    <property type="entry name" value="Ribonuclease H-like"/>
    <property type="match status" value="1"/>
</dbReference>
<keyword evidence="3 6" id="KW-0269">Exonuclease</keyword>
<reference evidence="6 7" key="1">
    <citation type="submission" date="2024-10" db="EMBL/GenBank/DDBJ databases">
        <title>The Natural Products Discovery Center: Release of the First 8490 Sequenced Strains for Exploring Actinobacteria Biosynthetic Diversity.</title>
        <authorList>
            <person name="Kalkreuter E."/>
            <person name="Kautsar S.A."/>
            <person name="Yang D."/>
            <person name="Bader C.D."/>
            <person name="Teijaro C.N."/>
            <person name="Fluegel L."/>
            <person name="Davis C.M."/>
            <person name="Simpson J.R."/>
            <person name="Lauterbach L."/>
            <person name="Steele A.D."/>
            <person name="Gui C."/>
            <person name="Meng S."/>
            <person name="Li G."/>
            <person name="Viehrig K."/>
            <person name="Ye F."/>
            <person name="Su P."/>
            <person name="Kiefer A.F."/>
            <person name="Nichols A."/>
            <person name="Cepeda A.J."/>
            <person name="Yan W."/>
            <person name="Fan B."/>
            <person name="Jiang Y."/>
            <person name="Adhikari A."/>
            <person name="Zheng C.-J."/>
            <person name="Schuster L."/>
            <person name="Cowan T.M."/>
            <person name="Smanski M.J."/>
            <person name="Chevrette M.G."/>
            <person name="De Carvalho L.P.S."/>
            <person name="Shen B."/>
        </authorList>
    </citation>
    <scope>NUCLEOTIDE SEQUENCE [LARGE SCALE GENOMIC DNA]</scope>
    <source>
        <strain evidence="6 7">NPDC053399</strain>
    </source>
</reference>
<evidence type="ECO:0000256" key="4">
    <source>
        <dbReference type="SAM" id="MobiDB-lite"/>
    </source>
</evidence>
<dbReference type="Proteomes" id="UP001614394">
    <property type="component" value="Unassembled WGS sequence"/>
</dbReference>
<comment type="caution">
    <text evidence="6">The sequence shown here is derived from an EMBL/GenBank/DDBJ whole genome shotgun (WGS) entry which is preliminary data.</text>
</comment>
<keyword evidence="7" id="KW-1185">Reference proteome</keyword>
<name>A0ABW8C871_9ACTN</name>
<dbReference type="Gene3D" id="3.30.420.10">
    <property type="entry name" value="Ribonuclease H-like superfamily/Ribonuclease H"/>
    <property type="match status" value="1"/>
</dbReference>
<organism evidence="6 7">
    <name type="scientific">Streptomyces fildesensis</name>
    <dbReference type="NCBI Taxonomy" id="375757"/>
    <lineage>
        <taxon>Bacteria</taxon>
        <taxon>Bacillati</taxon>
        <taxon>Actinomycetota</taxon>
        <taxon>Actinomycetes</taxon>
        <taxon>Kitasatosporales</taxon>
        <taxon>Streptomycetaceae</taxon>
        <taxon>Streptomyces</taxon>
    </lineage>
</organism>
<sequence length="260" mass="28184">MAWHRELLVGFDLETTGTDPHEARIVTAAVTEVKGGEPIRHREWLVDPGVAIPEGATAIHGITTEQAVAEGRPAREAVAEIARALREYWADGVPVVVYNAPFDLSLLAAELRRHELPGLGGAPGPAVGPVLDPLVMDRALDKYRKGKRNLEAACAVYGVVLDDAHEAGADALAAVRVARALGERYVEAGEAELWDLHRSQIRWYTDWATGYQKWLRRDRDPEAVVDASWPLRLDALLPQQRGAPAGGVPLPAESDLPGQG</sequence>
<proteinExistence type="predicted"/>
<keyword evidence="2" id="KW-0378">Hydrolase</keyword>
<dbReference type="RefSeq" id="WP_399650548.1">
    <property type="nucleotide sequence ID" value="NZ_JBITYG010000005.1"/>
</dbReference>
<evidence type="ECO:0000259" key="5">
    <source>
        <dbReference type="SMART" id="SM00479"/>
    </source>
</evidence>
<dbReference type="Pfam" id="PF00929">
    <property type="entry name" value="RNase_T"/>
    <property type="match status" value="1"/>
</dbReference>
<dbReference type="SMART" id="SM00479">
    <property type="entry name" value="EXOIII"/>
    <property type="match status" value="1"/>
</dbReference>
<keyword evidence="1" id="KW-0540">Nuclease</keyword>
<evidence type="ECO:0000313" key="7">
    <source>
        <dbReference type="Proteomes" id="UP001614394"/>
    </source>
</evidence>
<accession>A0ABW8C871</accession>
<dbReference type="PANTHER" id="PTHR30231:SF4">
    <property type="entry name" value="PROTEIN NEN2"/>
    <property type="match status" value="1"/>
</dbReference>
<feature type="domain" description="Exonuclease" evidence="5">
    <location>
        <begin position="7"/>
        <end position="187"/>
    </location>
</feature>
<protein>
    <submittedName>
        <fullName evidence="6">3'-5' exonuclease</fullName>
    </submittedName>
</protein>
<evidence type="ECO:0000256" key="1">
    <source>
        <dbReference type="ARBA" id="ARBA00022722"/>
    </source>
</evidence>
<dbReference type="EMBL" id="JBITYG010000005">
    <property type="protein sequence ID" value="MFI9102635.1"/>
    <property type="molecule type" value="Genomic_DNA"/>
</dbReference>
<evidence type="ECO:0000256" key="2">
    <source>
        <dbReference type="ARBA" id="ARBA00022801"/>
    </source>
</evidence>
<gene>
    <name evidence="6" type="ORF">ACIGXA_19155</name>
</gene>
<evidence type="ECO:0000256" key="3">
    <source>
        <dbReference type="ARBA" id="ARBA00022839"/>
    </source>
</evidence>